<evidence type="ECO:0000313" key="1">
    <source>
        <dbReference type="EMBL" id="MCP8967370.1"/>
    </source>
</evidence>
<dbReference type="PANTHER" id="PTHR31793">
    <property type="entry name" value="4-HYDROXYBENZOYL-COA THIOESTERASE FAMILY MEMBER"/>
    <property type="match status" value="1"/>
</dbReference>
<dbReference type="GO" id="GO:0047617">
    <property type="term" value="F:fatty acyl-CoA hydrolase activity"/>
    <property type="evidence" value="ECO:0007669"/>
    <property type="project" value="TreeGrafter"/>
</dbReference>
<comment type="caution">
    <text evidence="1">The sequence shown here is derived from an EMBL/GenBank/DDBJ whole genome shotgun (WGS) entry which is preliminary data.</text>
</comment>
<dbReference type="CDD" id="cd00586">
    <property type="entry name" value="4HBT"/>
    <property type="match status" value="1"/>
</dbReference>
<dbReference type="InterPro" id="IPR050563">
    <property type="entry name" value="4-hydroxybenzoyl-CoA_TE"/>
</dbReference>
<dbReference type="Gene3D" id="3.10.129.10">
    <property type="entry name" value="Hotdog Thioesterase"/>
    <property type="match status" value="1"/>
</dbReference>
<dbReference type="AlphaFoldDB" id="A0AA41X5S6"/>
<dbReference type="EMBL" id="JANCLT010000001">
    <property type="protein sequence ID" value="MCP8967370.1"/>
    <property type="molecule type" value="Genomic_DNA"/>
</dbReference>
<protein>
    <submittedName>
        <fullName evidence="1">Acyl-CoA thioesterase</fullName>
    </submittedName>
</protein>
<accession>A0AA41X5S6</accession>
<dbReference type="Pfam" id="PF13279">
    <property type="entry name" value="4HBT_2"/>
    <property type="match status" value="1"/>
</dbReference>
<reference evidence="1" key="1">
    <citation type="submission" date="2022-07" db="EMBL/GenBank/DDBJ databases">
        <authorList>
            <person name="Li W.-J."/>
            <person name="Deng Q.-Q."/>
        </authorList>
    </citation>
    <scope>NUCLEOTIDE SEQUENCE</scope>
    <source>
        <strain evidence="1">SYSU M60031</strain>
    </source>
</reference>
<dbReference type="SUPFAM" id="SSF54637">
    <property type="entry name" value="Thioesterase/thiol ester dehydrase-isomerase"/>
    <property type="match status" value="1"/>
</dbReference>
<name>A0AA41X5S6_9BACI</name>
<keyword evidence="2" id="KW-1185">Reference proteome</keyword>
<dbReference type="Proteomes" id="UP001156102">
    <property type="component" value="Unassembled WGS sequence"/>
</dbReference>
<gene>
    <name evidence="1" type="ORF">NK662_02305</name>
</gene>
<organism evidence="1 2">
    <name type="scientific">Ectobacillus ponti</name>
    <dbReference type="NCBI Taxonomy" id="2961894"/>
    <lineage>
        <taxon>Bacteria</taxon>
        <taxon>Bacillati</taxon>
        <taxon>Bacillota</taxon>
        <taxon>Bacilli</taxon>
        <taxon>Bacillales</taxon>
        <taxon>Bacillaceae</taxon>
        <taxon>Ectobacillus</taxon>
    </lineage>
</organism>
<dbReference type="PANTHER" id="PTHR31793:SF24">
    <property type="entry name" value="LONG-CHAIN ACYL-COA THIOESTERASE FADM"/>
    <property type="match status" value="1"/>
</dbReference>
<dbReference type="RefSeq" id="WP_254756936.1">
    <property type="nucleotide sequence ID" value="NZ_JANCLT010000001.1"/>
</dbReference>
<sequence>MRQIAYIENAAEWENGFRFYMTTKVRFSETDMFGHLNNKVPFTYFEEARIEFFKELGLMQKWTEKACEAMIVVANLQCDYLRQVYFDEKLRVYVKVQSVGNSSVDMHYMIKNEQNQVCITGRSTMVQASKKTGKGIAWLQEQKEGLLRL</sequence>
<evidence type="ECO:0000313" key="2">
    <source>
        <dbReference type="Proteomes" id="UP001156102"/>
    </source>
</evidence>
<proteinExistence type="predicted"/>
<dbReference type="InterPro" id="IPR029069">
    <property type="entry name" value="HotDog_dom_sf"/>
</dbReference>